<dbReference type="EMBL" id="CP067140">
    <property type="protein sequence ID" value="WCR02456.1"/>
    <property type="molecule type" value="Genomic_DNA"/>
</dbReference>
<evidence type="ECO:0000313" key="2">
    <source>
        <dbReference type="EMBL" id="SIS75932.1"/>
    </source>
</evidence>
<dbReference type="Gene3D" id="2.40.160.90">
    <property type="match status" value="1"/>
</dbReference>
<dbReference type="AlphaFoldDB" id="A0AA45W3H9"/>
<dbReference type="Proteomes" id="UP000186216">
    <property type="component" value="Unassembled WGS sequence"/>
</dbReference>
<dbReference type="InterPro" id="IPR001677">
    <property type="entry name" value="TbpB_B_D"/>
</dbReference>
<reference evidence="3 5" key="2">
    <citation type="submission" date="2021-01" db="EMBL/GenBank/DDBJ databases">
        <title>Biogeographic distribution of Paracoccus.</title>
        <authorList>
            <person name="Hollensteiner J."/>
            <person name="Leineberger J."/>
            <person name="Brinkhoff T."/>
            <person name="Daniel R."/>
        </authorList>
    </citation>
    <scope>NUCLEOTIDE SEQUENCE [LARGE SCALE GENOMIC DNA]</scope>
    <source>
        <strain evidence="3 5">DSM 18447</strain>
    </source>
</reference>
<reference evidence="2 4" key="1">
    <citation type="submission" date="2017-01" db="EMBL/GenBank/DDBJ databases">
        <authorList>
            <person name="Varghese N."/>
            <person name="Submissions S."/>
        </authorList>
    </citation>
    <scope>NUCLEOTIDE SEQUENCE [LARGE SCALE GENOMIC DNA]</scope>
    <source>
        <strain evidence="2 4">DSM 18447</strain>
    </source>
</reference>
<dbReference type="PROSITE" id="PS51257">
    <property type="entry name" value="PROKAR_LIPOPROTEIN"/>
    <property type="match status" value="1"/>
</dbReference>
<dbReference type="Proteomes" id="UP001215549">
    <property type="component" value="Chromosome"/>
</dbReference>
<protein>
    <submittedName>
        <fullName evidence="3">Transferrin-binding protein-like solute binding protein</fullName>
    </submittedName>
</protein>
<dbReference type="InterPro" id="IPR011250">
    <property type="entry name" value="OMP/PagP_B-barrel"/>
</dbReference>
<sequence length="223" mass="23526">MKIYLTALSAIAASAILTGCGGSGGVMNTPKQNLSYNELYDSGIALIEKHKLDEDENDMVVPATPIKNMPSSGTATYAGVASFSVGDGVVVSDTKEVIDGVTHRVVEYKPNRLGQARLTANFGEGKLTGDITDFRAYRKNAAKPGKISYDGKIADNLTEGRFTGEVNIAGTMVKVDMPGDGGFAGPDADALVVTGENAHRASFASEKAFQKNFQEIVVIGEKK</sequence>
<dbReference type="EMBL" id="FTOU01000004">
    <property type="protein sequence ID" value="SIS75932.1"/>
    <property type="molecule type" value="Genomic_DNA"/>
</dbReference>
<gene>
    <name evidence="3" type="ORF">JHX88_16525</name>
    <name evidence="2" type="ORF">SAMN05421772_10476</name>
</gene>
<name>A0AA45W3H9_9RHOB</name>
<organism evidence="2 4">
    <name type="scientific">Paracoccus saliphilus</name>
    <dbReference type="NCBI Taxonomy" id="405559"/>
    <lineage>
        <taxon>Bacteria</taxon>
        <taxon>Pseudomonadati</taxon>
        <taxon>Pseudomonadota</taxon>
        <taxon>Alphaproteobacteria</taxon>
        <taxon>Rhodobacterales</taxon>
        <taxon>Paracoccaceae</taxon>
        <taxon>Paracoccus</taxon>
    </lineage>
</organism>
<evidence type="ECO:0000259" key="1">
    <source>
        <dbReference type="Pfam" id="PF01298"/>
    </source>
</evidence>
<dbReference type="RefSeq" id="WP_076524703.1">
    <property type="nucleotide sequence ID" value="NZ_CP067140.1"/>
</dbReference>
<dbReference type="Pfam" id="PF01298">
    <property type="entry name" value="TbpB_B_D"/>
    <property type="match status" value="1"/>
</dbReference>
<evidence type="ECO:0000313" key="5">
    <source>
        <dbReference type="Proteomes" id="UP001215549"/>
    </source>
</evidence>
<keyword evidence="5" id="KW-1185">Reference proteome</keyword>
<evidence type="ECO:0000313" key="3">
    <source>
        <dbReference type="EMBL" id="WCR02456.1"/>
    </source>
</evidence>
<feature type="domain" description="Transferrin-binding protein B C-lobe/N-lobe beta-barrel" evidence="1">
    <location>
        <begin position="69"/>
        <end position="192"/>
    </location>
</feature>
<dbReference type="SUPFAM" id="SSF56925">
    <property type="entry name" value="OMPA-like"/>
    <property type="match status" value="1"/>
</dbReference>
<accession>A0AA45W3H9</accession>
<evidence type="ECO:0000313" key="4">
    <source>
        <dbReference type="Proteomes" id="UP000186216"/>
    </source>
</evidence>
<proteinExistence type="predicted"/>